<reference key="2">
    <citation type="submission" date="2011-04" db="EMBL/GenBank/DDBJ databases">
        <title>Complete sequence of chromosome of Haliscomenobacter hydrossis DSM 1100.</title>
        <authorList>
            <consortium name="US DOE Joint Genome Institute (JGI-PGF)"/>
            <person name="Lucas S."/>
            <person name="Han J."/>
            <person name="Lapidus A."/>
            <person name="Bruce D."/>
            <person name="Goodwin L."/>
            <person name="Pitluck S."/>
            <person name="Peters L."/>
            <person name="Kyrpides N."/>
            <person name="Mavromatis K."/>
            <person name="Ivanova N."/>
            <person name="Ovchinnikova G."/>
            <person name="Pagani I."/>
            <person name="Daligault H."/>
            <person name="Detter J.C."/>
            <person name="Han C."/>
            <person name="Land M."/>
            <person name="Hauser L."/>
            <person name="Markowitz V."/>
            <person name="Cheng J.-F."/>
            <person name="Hugenholtz P."/>
            <person name="Woyke T."/>
            <person name="Wu D."/>
            <person name="Verbarg S."/>
            <person name="Frueling A."/>
            <person name="Brambilla E."/>
            <person name="Klenk H.-P."/>
            <person name="Eisen J.A."/>
        </authorList>
    </citation>
    <scope>NUCLEOTIDE SEQUENCE</scope>
    <source>
        <strain>DSM 1100</strain>
    </source>
</reference>
<dbReference type="RefSeq" id="WP_013767754.1">
    <property type="nucleotide sequence ID" value="NC_015510.1"/>
</dbReference>
<proteinExistence type="predicted"/>
<dbReference type="PANTHER" id="PTHR30404:SF0">
    <property type="entry name" value="N-ACETYLMURAMOYL-L-ALANINE AMIDASE AMIC"/>
    <property type="match status" value="1"/>
</dbReference>
<reference evidence="5 6" key="1">
    <citation type="journal article" date="2011" name="Stand. Genomic Sci.">
        <title>Complete genome sequence of Haliscomenobacter hydrossis type strain (O).</title>
        <authorList>
            <consortium name="US DOE Joint Genome Institute (JGI-PGF)"/>
            <person name="Daligault H."/>
            <person name="Lapidus A."/>
            <person name="Zeytun A."/>
            <person name="Nolan M."/>
            <person name="Lucas S."/>
            <person name="Del Rio T.G."/>
            <person name="Tice H."/>
            <person name="Cheng J.F."/>
            <person name="Tapia R."/>
            <person name="Han C."/>
            <person name="Goodwin L."/>
            <person name="Pitluck S."/>
            <person name="Liolios K."/>
            <person name="Pagani I."/>
            <person name="Ivanova N."/>
            <person name="Huntemann M."/>
            <person name="Mavromatis K."/>
            <person name="Mikhailova N."/>
            <person name="Pati A."/>
            <person name="Chen A."/>
            <person name="Palaniappan K."/>
            <person name="Land M."/>
            <person name="Hauser L."/>
            <person name="Brambilla E.M."/>
            <person name="Rohde M."/>
            <person name="Verbarg S."/>
            <person name="Goker M."/>
            <person name="Bristow J."/>
            <person name="Eisen J.A."/>
            <person name="Markowitz V."/>
            <person name="Hugenholtz P."/>
            <person name="Kyrpides N.C."/>
            <person name="Klenk H.P."/>
            <person name="Woyke T."/>
        </authorList>
    </citation>
    <scope>NUCLEOTIDE SEQUENCE [LARGE SCALE GENOMIC DNA]</scope>
    <source>
        <strain evidence="6">ATCC 27775 / DSM 1100 / LMG 10767 / O</strain>
    </source>
</reference>
<name>F4KQ16_HALH1</name>
<dbReference type="Proteomes" id="UP000008461">
    <property type="component" value="Chromosome"/>
</dbReference>
<dbReference type="EMBL" id="CP002691">
    <property type="protein sequence ID" value="AEE53220.1"/>
    <property type="molecule type" value="Genomic_DNA"/>
</dbReference>
<dbReference type="SUPFAM" id="SSF53187">
    <property type="entry name" value="Zn-dependent exopeptidases"/>
    <property type="match status" value="1"/>
</dbReference>
<evidence type="ECO:0000256" key="2">
    <source>
        <dbReference type="ARBA" id="ARBA00011901"/>
    </source>
</evidence>
<evidence type="ECO:0000313" key="5">
    <source>
        <dbReference type="EMBL" id="AEE53220.1"/>
    </source>
</evidence>
<dbReference type="Gene3D" id="3.40.630.40">
    <property type="entry name" value="Zn-dependent exopeptidases"/>
    <property type="match status" value="1"/>
</dbReference>
<keyword evidence="6" id="KW-1185">Reference proteome</keyword>
<comment type="catalytic activity">
    <reaction evidence="1">
        <text>Hydrolyzes the link between N-acetylmuramoyl residues and L-amino acid residues in certain cell-wall glycopeptides.</text>
        <dbReference type="EC" id="3.5.1.28"/>
    </reaction>
</comment>
<sequence>MFPNTIVFIDAGHGGLNRAGEYTTAPSKMFRHARGAFHQGSNFYEGVWNRVVTNQVMRKLDRFGITYLPLHHDYLDNSLQHRVDMANWYGTKFARSLVVSTHANASVPHTARGFEIYTSPGTTESDKVASIHWNNVNLLRNFYPKGTQITMRTTPSGSQHDNEANFFILRKTNMPAILIEHLFFDNFEDATLLMDDNVVDLFAEAQVRTIIEYFNA</sequence>
<dbReference type="eggNOG" id="COG0860">
    <property type="taxonomic scope" value="Bacteria"/>
</dbReference>
<dbReference type="GO" id="GO:0008745">
    <property type="term" value="F:N-acetylmuramoyl-L-alanine amidase activity"/>
    <property type="evidence" value="ECO:0007669"/>
    <property type="project" value="UniProtKB-EC"/>
</dbReference>
<evidence type="ECO:0000256" key="3">
    <source>
        <dbReference type="ARBA" id="ARBA00022801"/>
    </source>
</evidence>
<keyword evidence="3 5" id="KW-0378">Hydrolase</keyword>
<accession>F4KQ16</accession>
<evidence type="ECO:0000256" key="1">
    <source>
        <dbReference type="ARBA" id="ARBA00001561"/>
    </source>
</evidence>
<dbReference type="GO" id="GO:0009253">
    <property type="term" value="P:peptidoglycan catabolic process"/>
    <property type="evidence" value="ECO:0007669"/>
    <property type="project" value="InterPro"/>
</dbReference>
<dbReference type="OrthoDB" id="9763643at2"/>
<dbReference type="STRING" id="760192.Halhy_5395"/>
<dbReference type="GO" id="GO:0030288">
    <property type="term" value="C:outer membrane-bounded periplasmic space"/>
    <property type="evidence" value="ECO:0007669"/>
    <property type="project" value="TreeGrafter"/>
</dbReference>
<dbReference type="AlphaFoldDB" id="F4KQ16"/>
<protein>
    <recommendedName>
        <fullName evidence="2">N-acetylmuramoyl-L-alanine amidase</fullName>
        <ecNumber evidence="2">3.5.1.28</ecNumber>
    </recommendedName>
</protein>
<feature type="domain" description="MurNAc-LAA" evidence="4">
    <location>
        <begin position="83"/>
        <end position="211"/>
    </location>
</feature>
<evidence type="ECO:0000259" key="4">
    <source>
        <dbReference type="SMART" id="SM00646"/>
    </source>
</evidence>
<dbReference type="EC" id="3.5.1.28" evidence="2"/>
<organism evidence="5 6">
    <name type="scientific">Haliscomenobacter hydrossis (strain ATCC 27775 / DSM 1100 / LMG 10767 / O)</name>
    <dbReference type="NCBI Taxonomy" id="760192"/>
    <lineage>
        <taxon>Bacteria</taxon>
        <taxon>Pseudomonadati</taxon>
        <taxon>Bacteroidota</taxon>
        <taxon>Saprospiria</taxon>
        <taxon>Saprospirales</taxon>
        <taxon>Haliscomenobacteraceae</taxon>
        <taxon>Haliscomenobacter</taxon>
    </lineage>
</organism>
<dbReference type="CDD" id="cd02696">
    <property type="entry name" value="MurNAc-LAA"/>
    <property type="match status" value="1"/>
</dbReference>
<dbReference type="InterPro" id="IPR002508">
    <property type="entry name" value="MurNAc-LAA_cat"/>
</dbReference>
<dbReference type="InterPro" id="IPR050695">
    <property type="entry name" value="N-acetylmuramoyl_amidase_3"/>
</dbReference>
<dbReference type="PANTHER" id="PTHR30404">
    <property type="entry name" value="N-ACETYLMURAMOYL-L-ALANINE AMIDASE"/>
    <property type="match status" value="1"/>
</dbReference>
<evidence type="ECO:0000313" key="6">
    <source>
        <dbReference type="Proteomes" id="UP000008461"/>
    </source>
</evidence>
<gene>
    <name evidence="5" type="ordered locus">Halhy_5395</name>
</gene>
<dbReference type="SMART" id="SM00646">
    <property type="entry name" value="Ami_3"/>
    <property type="match status" value="1"/>
</dbReference>
<dbReference type="KEGG" id="hhy:Halhy_5395"/>
<dbReference type="Pfam" id="PF01520">
    <property type="entry name" value="Amidase_3"/>
    <property type="match status" value="1"/>
</dbReference>
<dbReference type="HOGENOM" id="CLU_1276174_0_0_10"/>